<dbReference type="InterPro" id="IPR014347">
    <property type="entry name" value="Tautomerase/MIF_sf"/>
</dbReference>
<dbReference type="InterPro" id="IPR004370">
    <property type="entry name" value="4-OT-like_dom"/>
</dbReference>
<dbReference type="Proteomes" id="UP001235712">
    <property type="component" value="Unassembled WGS sequence"/>
</dbReference>
<sequence>MPHLTARVLEPQLAGREPELIAALTDAVVKVYGDWARPLAVVHLEGVPPGRWGVGGVPVPTAAPAVTFGIREGALTGPEGAEHASALVASITDAVVAVFGPDVRPGVSVELVATPPGRSGSGGVIDY</sequence>
<evidence type="ECO:0000256" key="1">
    <source>
        <dbReference type="ARBA" id="ARBA00023235"/>
    </source>
</evidence>
<protein>
    <submittedName>
        <fullName evidence="3">Phenylpyruvate tautomerase PptA (4-oxalocrotonate tautomerase family)</fullName>
    </submittedName>
</protein>
<gene>
    <name evidence="3" type="ORF">J2S57_004552</name>
</gene>
<evidence type="ECO:0000259" key="2">
    <source>
        <dbReference type="Pfam" id="PF01361"/>
    </source>
</evidence>
<dbReference type="SUPFAM" id="SSF55331">
    <property type="entry name" value="Tautomerase/MIF"/>
    <property type="match status" value="1"/>
</dbReference>
<evidence type="ECO:0000313" key="4">
    <source>
        <dbReference type="Proteomes" id="UP001235712"/>
    </source>
</evidence>
<dbReference type="Gene3D" id="3.30.429.10">
    <property type="entry name" value="Macrophage Migration Inhibitory Factor"/>
    <property type="match status" value="1"/>
</dbReference>
<proteinExistence type="predicted"/>
<dbReference type="Pfam" id="PF01361">
    <property type="entry name" value="Tautomerase"/>
    <property type="match status" value="1"/>
</dbReference>
<keyword evidence="4" id="KW-1185">Reference proteome</keyword>
<feature type="domain" description="4-oxalocrotonate tautomerase-like" evidence="2">
    <location>
        <begin position="19"/>
        <end position="59"/>
    </location>
</feature>
<organism evidence="3 4">
    <name type="scientific">Kineosporia succinea</name>
    <dbReference type="NCBI Taxonomy" id="84632"/>
    <lineage>
        <taxon>Bacteria</taxon>
        <taxon>Bacillati</taxon>
        <taxon>Actinomycetota</taxon>
        <taxon>Actinomycetes</taxon>
        <taxon>Kineosporiales</taxon>
        <taxon>Kineosporiaceae</taxon>
        <taxon>Kineosporia</taxon>
    </lineage>
</organism>
<reference evidence="3 4" key="1">
    <citation type="submission" date="2023-07" db="EMBL/GenBank/DDBJ databases">
        <title>Sequencing the genomes of 1000 actinobacteria strains.</title>
        <authorList>
            <person name="Klenk H.-P."/>
        </authorList>
    </citation>
    <scope>NUCLEOTIDE SEQUENCE [LARGE SCALE GENOMIC DNA]</scope>
    <source>
        <strain evidence="3 4">DSM 44388</strain>
    </source>
</reference>
<name>A0ABT9P801_9ACTN</name>
<dbReference type="RefSeq" id="WP_307246359.1">
    <property type="nucleotide sequence ID" value="NZ_JAUSQZ010000001.1"/>
</dbReference>
<dbReference type="EMBL" id="JAUSQZ010000001">
    <property type="protein sequence ID" value="MDP9828803.1"/>
    <property type="molecule type" value="Genomic_DNA"/>
</dbReference>
<comment type="caution">
    <text evidence="3">The sequence shown here is derived from an EMBL/GenBank/DDBJ whole genome shotgun (WGS) entry which is preliminary data.</text>
</comment>
<accession>A0ABT9P801</accession>
<keyword evidence="1" id="KW-0413">Isomerase</keyword>
<evidence type="ECO:0000313" key="3">
    <source>
        <dbReference type="EMBL" id="MDP9828803.1"/>
    </source>
</evidence>